<evidence type="ECO:0000256" key="1">
    <source>
        <dbReference type="SAM" id="SignalP"/>
    </source>
</evidence>
<dbReference type="EMBL" id="JAMYBS010000007">
    <property type="protein sequence ID" value="MCO7544839.1"/>
    <property type="molecule type" value="Genomic_DNA"/>
</dbReference>
<keyword evidence="1" id="KW-0732">Signal</keyword>
<dbReference type="AlphaFoldDB" id="A0AA42BE21"/>
<gene>
    <name evidence="2" type="ORF">NJF43_08745</name>
</gene>
<protein>
    <submittedName>
        <fullName evidence="2">Uncharacterized protein</fullName>
    </submittedName>
</protein>
<dbReference type="Proteomes" id="UP001165292">
    <property type="component" value="Unassembled WGS sequence"/>
</dbReference>
<name>A0AA42BE21_9GAMM</name>
<sequence length="72" mass="8002">MPHSIYLLSTMLLATAAMATQLHHSKPGMDHQPATAQPRDFRAFATSGETRTPIFTSETSVIMSAPQQRWVF</sequence>
<feature type="signal peptide" evidence="1">
    <location>
        <begin position="1"/>
        <end position="19"/>
    </location>
</feature>
<accession>A0AA42BE21</accession>
<organism evidence="2 3">
    <name type="scientific">Stutzerimonas nitrititolerans</name>
    <dbReference type="NCBI Taxonomy" id="2482751"/>
    <lineage>
        <taxon>Bacteria</taxon>
        <taxon>Pseudomonadati</taxon>
        <taxon>Pseudomonadota</taxon>
        <taxon>Gammaproteobacteria</taxon>
        <taxon>Pseudomonadales</taxon>
        <taxon>Pseudomonadaceae</taxon>
        <taxon>Stutzerimonas</taxon>
    </lineage>
</organism>
<evidence type="ECO:0000313" key="3">
    <source>
        <dbReference type="Proteomes" id="UP001165292"/>
    </source>
</evidence>
<dbReference type="RefSeq" id="WP_014852144.1">
    <property type="nucleotide sequence ID" value="NZ_DALZVU010000011.1"/>
</dbReference>
<feature type="chain" id="PRO_5041442718" evidence="1">
    <location>
        <begin position="20"/>
        <end position="72"/>
    </location>
</feature>
<proteinExistence type="predicted"/>
<reference evidence="2" key="1">
    <citation type="submission" date="2022-06" db="EMBL/GenBank/DDBJ databases">
        <title>Detection of beta-lactamases in bacteria of animal origin.</title>
        <authorList>
            <person name="Mlynarcik P."/>
            <person name="Zdarska V."/>
            <person name="Chudobova H."/>
            <person name="Prochazkova P."/>
            <person name="Hricova K."/>
            <person name="Mezerova K."/>
            <person name="Bardon J."/>
            <person name="Dolejska M."/>
            <person name="Sukkar I."/>
            <person name="Kolar M."/>
        </authorList>
    </citation>
    <scope>NUCLEOTIDE SEQUENCE</scope>
    <source>
        <strain evidence="2">S 300-3</strain>
    </source>
</reference>
<comment type="caution">
    <text evidence="2">The sequence shown here is derived from an EMBL/GenBank/DDBJ whole genome shotgun (WGS) entry which is preliminary data.</text>
</comment>
<evidence type="ECO:0000313" key="2">
    <source>
        <dbReference type="EMBL" id="MCO7544839.1"/>
    </source>
</evidence>